<dbReference type="SUPFAM" id="SSF51735">
    <property type="entry name" value="NAD(P)-binding Rossmann-fold domains"/>
    <property type="match status" value="1"/>
</dbReference>
<dbReference type="InterPro" id="IPR006140">
    <property type="entry name" value="D-isomer_DH_NAD-bd"/>
</dbReference>
<dbReference type="GO" id="GO:0008720">
    <property type="term" value="F:D-lactate dehydrogenase (NAD+) activity"/>
    <property type="evidence" value="ECO:0007669"/>
    <property type="project" value="UniProtKB-EC"/>
</dbReference>
<dbReference type="EC" id="1.1.1.28" evidence="7"/>
<dbReference type="PANTHER" id="PTHR43026:SF1">
    <property type="entry name" value="2-HYDROXYACID DEHYDROGENASE HOMOLOG 1-RELATED"/>
    <property type="match status" value="1"/>
</dbReference>
<comment type="caution">
    <text evidence="7">The sequence shown here is derived from an EMBL/GenBank/DDBJ whole genome shotgun (WGS) entry which is preliminary data.</text>
</comment>
<evidence type="ECO:0000256" key="2">
    <source>
        <dbReference type="ARBA" id="ARBA00023002"/>
    </source>
</evidence>
<evidence type="ECO:0000256" key="1">
    <source>
        <dbReference type="ARBA" id="ARBA00005854"/>
    </source>
</evidence>
<dbReference type="Pfam" id="PF02826">
    <property type="entry name" value="2-Hacid_dh_C"/>
    <property type="match status" value="1"/>
</dbReference>
<keyword evidence="8" id="KW-1185">Reference proteome</keyword>
<protein>
    <submittedName>
        <fullName evidence="7">D-lactate dehydrogenase</fullName>
        <ecNumber evidence="7">1.1.1.28</ecNumber>
    </submittedName>
</protein>
<gene>
    <name evidence="7" type="ORF">J2T57_000869</name>
</gene>
<name>A0AAE3G1C1_9GAMM</name>
<dbReference type="Proteomes" id="UP001205843">
    <property type="component" value="Unassembled WGS sequence"/>
</dbReference>
<comment type="similarity">
    <text evidence="1 4">Belongs to the D-isomer specific 2-hydroxyacid dehydrogenase family.</text>
</comment>
<evidence type="ECO:0000259" key="6">
    <source>
        <dbReference type="Pfam" id="PF02826"/>
    </source>
</evidence>
<evidence type="ECO:0000313" key="7">
    <source>
        <dbReference type="EMBL" id="MCP1673770.1"/>
    </source>
</evidence>
<dbReference type="CDD" id="cd12183">
    <property type="entry name" value="LDH_like_2"/>
    <property type="match status" value="1"/>
</dbReference>
<dbReference type="Pfam" id="PF00389">
    <property type="entry name" value="2-Hacid_dh"/>
    <property type="match status" value="1"/>
</dbReference>
<evidence type="ECO:0000259" key="5">
    <source>
        <dbReference type="Pfam" id="PF00389"/>
    </source>
</evidence>
<keyword evidence="3" id="KW-0520">NAD</keyword>
<feature type="domain" description="D-isomer specific 2-hydroxyacid dehydrogenase catalytic" evidence="5">
    <location>
        <begin position="9"/>
        <end position="327"/>
    </location>
</feature>
<accession>A0AAE3G1C1</accession>
<dbReference type="Gene3D" id="3.40.50.720">
    <property type="entry name" value="NAD(P)-binding Rossmann-like Domain"/>
    <property type="match status" value="2"/>
</dbReference>
<keyword evidence="2 4" id="KW-0560">Oxidoreductase</keyword>
<proteinExistence type="inferred from homology"/>
<feature type="domain" description="D-isomer specific 2-hydroxyacid dehydrogenase NAD-binding" evidence="6">
    <location>
        <begin position="110"/>
        <end position="297"/>
    </location>
</feature>
<evidence type="ECO:0000256" key="4">
    <source>
        <dbReference type="RuleBase" id="RU003719"/>
    </source>
</evidence>
<dbReference type="GO" id="GO:0051287">
    <property type="term" value="F:NAD binding"/>
    <property type="evidence" value="ECO:0007669"/>
    <property type="project" value="InterPro"/>
</dbReference>
<evidence type="ECO:0000256" key="3">
    <source>
        <dbReference type="ARBA" id="ARBA00023027"/>
    </source>
</evidence>
<dbReference type="InterPro" id="IPR058205">
    <property type="entry name" value="D-LDH-like"/>
</dbReference>
<dbReference type="FunFam" id="3.40.50.720:FF:000052">
    <property type="entry name" value="D-lactate dehydrogenase"/>
    <property type="match status" value="1"/>
</dbReference>
<dbReference type="InterPro" id="IPR006139">
    <property type="entry name" value="D-isomer_2_OHA_DH_cat_dom"/>
</dbReference>
<dbReference type="AlphaFoldDB" id="A0AAE3G1C1"/>
<reference evidence="7" key="1">
    <citation type="submission" date="2022-03" db="EMBL/GenBank/DDBJ databases">
        <title>Genomic Encyclopedia of Type Strains, Phase III (KMG-III): the genomes of soil and plant-associated and newly described type strains.</title>
        <authorList>
            <person name="Whitman W."/>
        </authorList>
    </citation>
    <scope>NUCLEOTIDE SEQUENCE</scope>
    <source>
        <strain evidence="7">ANL 6-2</strain>
    </source>
</reference>
<dbReference type="SUPFAM" id="SSF52283">
    <property type="entry name" value="Formate/glycerate dehydrogenase catalytic domain-like"/>
    <property type="match status" value="1"/>
</dbReference>
<sequence length="333" mass="36411">MRIRFYSAQKYDEQFFTAANAAFGFELHFSEAKLDADTARLASGVDAVCAFVNDNLDHDCLAALKEAGVQVIAMRCAGFNNVDLNAARELGLAVVRVPAYSPEAVAEHTMALALTLNRNTHRAFNRVREGNFNLNGLLGFNLHGRTAGLVGTGRIGVATARVMSGFGLRLIGYDVFENPDFVALGGEYVSLDELYGQADLISLHCPLTEDNHHMISHDALSKMRDGVMLVNTSRGGLVDTQAVIEALKSGRVGYLALDVYEQEGPVFFRDLSDEILTDDMLSRLLTFPNVLITGHQGFFTEEAMAQISEVTLTNLEQLRTGKECPNELTAQLD</sequence>
<evidence type="ECO:0000313" key="8">
    <source>
        <dbReference type="Proteomes" id="UP001205843"/>
    </source>
</evidence>
<organism evidence="7 8">
    <name type="scientific">Natronocella acetinitrilica</name>
    <dbReference type="NCBI Taxonomy" id="414046"/>
    <lineage>
        <taxon>Bacteria</taxon>
        <taxon>Pseudomonadati</taxon>
        <taxon>Pseudomonadota</taxon>
        <taxon>Gammaproteobacteria</taxon>
        <taxon>Chromatiales</taxon>
        <taxon>Ectothiorhodospiraceae</taxon>
        <taxon>Natronocella</taxon>
    </lineage>
</organism>
<dbReference type="PANTHER" id="PTHR43026">
    <property type="entry name" value="2-HYDROXYACID DEHYDROGENASE HOMOLOG 1-RELATED"/>
    <property type="match status" value="1"/>
</dbReference>
<dbReference type="PROSITE" id="PS00671">
    <property type="entry name" value="D_2_HYDROXYACID_DH_3"/>
    <property type="match status" value="1"/>
</dbReference>
<dbReference type="RefSeq" id="WP_253474764.1">
    <property type="nucleotide sequence ID" value="NZ_JALJXV010000002.1"/>
</dbReference>
<dbReference type="InterPro" id="IPR036291">
    <property type="entry name" value="NAD(P)-bd_dom_sf"/>
</dbReference>
<dbReference type="InterPro" id="IPR029753">
    <property type="entry name" value="D-isomer_DH_CS"/>
</dbReference>
<dbReference type="EMBL" id="JALJXV010000002">
    <property type="protein sequence ID" value="MCP1673770.1"/>
    <property type="molecule type" value="Genomic_DNA"/>
</dbReference>